<sequence length="77" mass="9123">MSYFIAIWELLALGTWHILLFGFYPFTLLSRSYFWTHHPPNSLNLQYFIIIININITDLSSPFHFTMFIITIVSLPL</sequence>
<protein>
    <submittedName>
        <fullName evidence="1">Uncharacterized protein</fullName>
    </submittedName>
</protein>
<proteinExistence type="predicted"/>
<reference evidence="2" key="1">
    <citation type="journal article" date="2022" name="Mol. Ecol. Resour.">
        <title>The genomes of chicory, endive, great burdock and yacon provide insights into Asteraceae palaeo-polyploidization history and plant inulin production.</title>
        <authorList>
            <person name="Fan W."/>
            <person name="Wang S."/>
            <person name="Wang H."/>
            <person name="Wang A."/>
            <person name="Jiang F."/>
            <person name="Liu H."/>
            <person name="Zhao H."/>
            <person name="Xu D."/>
            <person name="Zhang Y."/>
        </authorList>
    </citation>
    <scope>NUCLEOTIDE SEQUENCE [LARGE SCALE GENOMIC DNA]</scope>
    <source>
        <strain evidence="2">cv. Yunnan</strain>
    </source>
</reference>
<comment type="caution">
    <text evidence="1">The sequence shown here is derived from an EMBL/GenBank/DDBJ whole genome shotgun (WGS) entry which is preliminary data.</text>
</comment>
<name>A0ACB9IJC6_9ASTR</name>
<gene>
    <name evidence="1" type="ORF">L1987_23415</name>
</gene>
<evidence type="ECO:0000313" key="1">
    <source>
        <dbReference type="EMBL" id="KAI3807485.1"/>
    </source>
</evidence>
<evidence type="ECO:0000313" key="2">
    <source>
        <dbReference type="Proteomes" id="UP001056120"/>
    </source>
</evidence>
<reference evidence="1 2" key="2">
    <citation type="journal article" date="2022" name="Mol. Ecol. Resour.">
        <title>The genomes of chicory, endive, great burdock and yacon provide insights into Asteraceae paleo-polyploidization history and plant inulin production.</title>
        <authorList>
            <person name="Fan W."/>
            <person name="Wang S."/>
            <person name="Wang H."/>
            <person name="Wang A."/>
            <person name="Jiang F."/>
            <person name="Liu H."/>
            <person name="Zhao H."/>
            <person name="Xu D."/>
            <person name="Zhang Y."/>
        </authorList>
    </citation>
    <scope>NUCLEOTIDE SEQUENCE [LARGE SCALE GENOMIC DNA]</scope>
    <source>
        <strain evidence="2">cv. Yunnan</strain>
        <tissue evidence="1">Leaves</tissue>
    </source>
</reference>
<dbReference type="Proteomes" id="UP001056120">
    <property type="component" value="Linkage Group LG08"/>
</dbReference>
<accession>A0ACB9IJC6</accession>
<keyword evidence="2" id="KW-1185">Reference proteome</keyword>
<dbReference type="EMBL" id="CM042025">
    <property type="protein sequence ID" value="KAI3807485.1"/>
    <property type="molecule type" value="Genomic_DNA"/>
</dbReference>
<organism evidence="1 2">
    <name type="scientific">Smallanthus sonchifolius</name>
    <dbReference type="NCBI Taxonomy" id="185202"/>
    <lineage>
        <taxon>Eukaryota</taxon>
        <taxon>Viridiplantae</taxon>
        <taxon>Streptophyta</taxon>
        <taxon>Embryophyta</taxon>
        <taxon>Tracheophyta</taxon>
        <taxon>Spermatophyta</taxon>
        <taxon>Magnoliopsida</taxon>
        <taxon>eudicotyledons</taxon>
        <taxon>Gunneridae</taxon>
        <taxon>Pentapetalae</taxon>
        <taxon>asterids</taxon>
        <taxon>campanulids</taxon>
        <taxon>Asterales</taxon>
        <taxon>Asteraceae</taxon>
        <taxon>Asteroideae</taxon>
        <taxon>Heliantheae alliance</taxon>
        <taxon>Millerieae</taxon>
        <taxon>Smallanthus</taxon>
    </lineage>
</organism>